<name>A0A480A5X5_9CYAN</name>
<evidence type="ECO:0000313" key="5">
    <source>
        <dbReference type="Proteomes" id="UP000300142"/>
    </source>
</evidence>
<evidence type="ECO:0000256" key="1">
    <source>
        <dbReference type="SAM" id="Coils"/>
    </source>
</evidence>
<dbReference type="GO" id="GO:0006313">
    <property type="term" value="P:DNA transposition"/>
    <property type="evidence" value="ECO:0007669"/>
    <property type="project" value="InterPro"/>
</dbReference>
<evidence type="ECO:0000259" key="2">
    <source>
        <dbReference type="Pfam" id="PF01548"/>
    </source>
</evidence>
<dbReference type="GO" id="GO:0004803">
    <property type="term" value="F:transposase activity"/>
    <property type="evidence" value="ECO:0007669"/>
    <property type="project" value="InterPro"/>
</dbReference>
<dbReference type="AlphaFoldDB" id="A0A480A5X5"/>
<evidence type="ECO:0000313" key="4">
    <source>
        <dbReference type="EMBL" id="GCL40239.1"/>
    </source>
</evidence>
<dbReference type="InterPro" id="IPR003346">
    <property type="entry name" value="Transposase_20"/>
</dbReference>
<comment type="caution">
    <text evidence="4">The sequence shown here is derived from an EMBL/GenBank/DDBJ whole genome shotgun (WGS) entry which is preliminary data.</text>
</comment>
<dbReference type="NCBIfam" id="NF033542">
    <property type="entry name" value="transpos_IS110"/>
    <property type="match status" value="1"/>
</dbReference>
<dbReference type="Proteomes" id="UP000300142">
    <property type="component" value="Unassembled WGS sequence"/>
</dbReference>
<dbReference type="Pfam" id="PF02371">
    <property type="entry name" value="Transposase_20"/>
    <property type="match status" value="1"/>
</dbReference>
<protein>
    <submittedName>
        <fullName evidence="4">Transposase</fullName>
    </submittedName>
</protein>
<organism evidence="4 5">
    <name type="scientific">Sphaerospermopsis reniformis</name>
    <dbReference type="NCBI Taxonomy" id="531300"/>
    <lineage>
        <taxon>Bacteria</taxon>
        <taxon>Bacillati</taxon>
        <taxon>Cyanobacteriota</taxon>
        <taxon>Cyanophyceae</taxon>
        <taxon>Nostocales</taxon>
        <taxon>Aphanizomenonaceae</taxon>
        <taxon>Sphaerospermopsis</taxon>
    </lineage>
</organism>
<dbReference type="PANTHER" id="PTHR33055:SF13">
    <property type="entry name" value="TRANSPOSASE"/>
    <property type="match status" value="1"/>
</dbReference>
<keyword evidence="1" id="KW-0175">Coiled coil</keyword>
<sequence length="319" mass="35514">MKNISQWVGIDVSKATLDVYIRPMGKAFQVANTETEIANLVQQLQSYDLNLIVLEATGGLETELIIQLQAALLPVALINPRQGRDFAKATGKLAKTDAIDAQVLAHFGEAMKPEVLAIESEMARQLGELISRRRQLVEMSTAEKNRRDRARGKALADIEAHIDYLEQRLQELNQEIETLTQNNQQWIDKVNLLKTTPGIGQVISTTLVSDLPELGKLTAKQISRLVGVAPINHDSGQHKGKRMINGGRAYIRAILYMGAVVAMRHNPVLKTFYERLVERGKPKKLAITACVHKMLVILNAMIRDHLPWSISHDSQPISA</sequence>
<gene>
    <name evidence="4" type="ORF">SR1949_53740</name>
</gene>
<reference evidence="5" key="1">
    <citation type="submission" date="2019-02" db="EMBL/GenBank/DDBJ databases">
        <title>Draft genome sequence of Sphaerospermopsis reniformis NIES-1949.</title>
        <authorList>
            <person name="Yamaguchi H."/>
            <person name="Suzuki S."/>
            <person name="Kawachi M."/>
        </authorList>
    </citation>
    <scope>NUCLEOTIDE SEQUENCE [LARGE SCALE GENOMIC DNA]</scope>
    <source>
        <strain evidence="5">NIES-1949</strain>
    </source>
</reference>
<accession>A0A480A5X5</accession>
<feature type="coiled-coil region" evidence="1">
    <location>
        <begin position="155"/>
        <end position="189"/>
    </location>
</feature>
<dbReference type="Pfam" id="PF01548">
    <property type="entry name" value="DEDD_Tnp_IS110"/>
    <property type="match status" value="1"/>
</dbReference>
<dbReference type="GO" id="GO:0003677">
    <property type="term" value="F:DNA binding"/>
    <property type="evidence" value="ECO:0007669"/>
    <property type="project" value="InterPro"/>
</dbReference>
<dbReference type="RefSeq" id="WP_201277709.1">
    <property type="nucleotide sequence ID" value="NZ_BJCE01000484.1"/>
</dbReference>
<evidence type="ECO:0000259" key="3">
    <source>
        <dbReference type="Pfam" id="PF02371"/>
    </source>
</evidence>
<keyword evidence="5" id="KW-1185">Reference proteome</keyword>
<feature type="domain" description="Transposase IS116/IS110/IS902 C-terminal" evidence="3">
    <location>
        <begin position="191"/>
        <end position="274"/>
    </location>
</feature>
<dbReference type="EMBL" id="BJCE01000484">
    <property type="protein sequence ID" value="GCL40239.1"/>
    <property type="molecule type" value="Genomic_DNA"/>
</dbReference>
<dbReference type="PANTHER" id="PTHR33055">
    <property type="entry name" value="TRANSPOSASE FOR INSERTION SEQUENCE ELEMENT IS1111A"/>
    <property type="match status" value="1"/>
</dbReference>
<feature type="domain" description="Transposase IS110-like N-terminal" evidence="2">
    <location>
        <begin position="8"/>
        <end position="146"/>
    </location>
</feature>
<dbReference type="InterPro" id="IPR047650">
    <property type="entry name" value="Transpos_IS110"/>
</dbReference>
<dbReference type="InterPro" id="IPR002525">
    <property type="entry name" value="Transp_IS110-like_N"/>
</dbReference>
<proteinExistence type="predicted"/>